<protein>
    <submittedName>
        <fullName evidence="1">Uncharacterized protein</fullName>
    </submittedName>
</protein>
<dbReference type="EMBL" id="GGEC01064047">
    <property type="protein sequence ID" value="MBX44531.1"/>
    <property type="molecule type" value="Transcribed_RNA"/>
</dbReference>
<organism evidence="1">
    <name type="scientific">Rhizophora mucronata</name>
    <name type="common">Asiatic mangrove</name>
    <dbReference type="NCBI Taxonomy" id="61149"/>
    <lineage>
        <taxon>Eukaryota</taxon>
        <taxon>Viridiplantae</taxon>
        <taxon>Streptophyta</taxon>
        <taxon>Embryophyta</taxon>
        <taxon>Tracheophyta</taxon>
        <taxon>Spermatophyta</taxon>
        <taxon>Magnoliopsida</taxon>
        <taxon>eudicotyledons</taxon>
        <taxon>Gunneridae</taxon>
        <taxon>Pentapetalae</taxon>
        <taxon>rosids</taxon>
        <taxon>fabids</taxon>
        <taxon>Malpighiales</taxon>
        <taxon>Rhizophoraceae</taxon>
        <taxon>Rhizophora</taxon>
    </lineage>
</organism>
<name>A0A2P2NQ34_RHIMU</name>
<accession>A0A2P2NQ34</accession>
<dbReference type="AlphaFoldDB" id="A0A2P2NQ34"/>
<reference evidence="1" key="1">
    <citation type="submission" date="2018-02" db="EMBL/GenBank/DDBJ databases">
        <title>Rhizophora mucronata_Transcriptome.</title>
        <authorList>
            <person name="Meera S.P."/>
            <person name="Sreeshan A."/>
            <person name="Augustine A."/>
        </authorList>
    </citation>
    <scope>NUCLEOTIDE SEQUENCE</scope>
    <source>
        <tissue evidence="1">Leaf</tissue>
    </source>
</reference>
<proteinExistence type="predicted"/>
<sequence>MQLLSGQSKNRIYVSCIKSGNNSSRTTEMSLTT</sequence>
<evidence type="ECO:0000313" key="1">
    <source>
        <dbReference type="EMBL" id="MBX44531.1"/>
    </source>
</evidence>